<feature type="compositionally biased region" description="Pro residues" evidence="1">
    <location>
        <begin position="117"/>
        <end position="142"/>
    </location>
</feature>
<dbReference type="VEuPathDB" id="FungiDB:AB675_6293"/>
<evidence type="ECO:0000313" key="2">
    <source>
        <dbReference type="EMBL" id="KPI44092.1"/>
    </source>
</evidence>
<feature type="region of interest" description="Disordered" evidence="1">
    <location>
        <begin position="20"/>
        <end position="316"/>
    </location>
</feature>
<accession>A0A0N1HEV9</accession>
<evidence type="ECO:0000313" key="3">
    <source>
        <dbReference type="Proteomes" id="UP000038010"/>
    </source>
</evidence>
<dbReference type="Proteomes" id="UP000038010">
    <property type="component" value="Unassembled WGS sequence"/>
</dbReference>
<dbReference type="RefSeq" id="XP_018004055.1">
    <property type="nucleotide sequence ID" value="XM_018146573.1"/>
</dbReference>
<feature type="compositionally biased region" description="Basic residues" evidence="1">
    <location>
        <begin position="32"/>
        <end position="41"/>
    </location>
</feature>
<dbReference type="GeneID" id="28738453"/>
<dbReference type="OrthoDB" id="4159513at2759"/>
<dbReference type="AlphaFoldDB" id="A0A0N1HEV9"/>
<feature type="compositionally biased region" description="Low complexity" evidence="1">
    <location>
        <begin position="203"/>
        <end position="213"/>
    </location>
</feature>
<proteinExistence type="predicted"/>
<feature type="compositionally biased region" description="Polar residues" evidence="1">
    <location>
        <begin position="175"/>
        <end position="188"/>
    </location>
</feature>
<organism evidence="2 3">
    <name type="scientific">Cyphellophora attinorum</name>
    <dbReference type="NCBI Taxonomy" id="1664694"/>
    <lineage>
        <taxon>Eukaryota</taxon>
        <taxon>Fungi</taxon>
        <taxon>Dikarya</taxon>
        <taxon>Ascomycota</taxon>
        <taxon>Pezizomycotina</taxon>
        <taxon>Eurotiomycetes</taxon>
        <taxon>Chaetothyriomycetidae</taxon>
        <taxon>Chaetothyriales</taxon>
        <taxon>Cyphellophoraceae</taxon>
        <taxon>Cyphellophora</taxon>
    </lineage>
</organism>
<sequence length="316" mass="35899">MVIFGGLEILAAGYVLNELGKDEDKAKQNAERRRRRHHHHHHQDDSEIRHRPQRPAQHSLAPPRTGPPRPNSAPPVQPLYQQPPPRPGPWQTPHQAQFQHHQQPPVQRPPNTQTWPQQPPARPPQFQTPPPPYTQQPPPPGPGHLQSQPTMHYDMKTGKWQAGMLPPEMPRANSMPVTGQTRPRSTSAQPPPSGLQRSRRAYSSGSWSSSEADSNSDDDDMAYGDLPGKKQSHGSHAAGLAVPVSTLNRAPSHERERPAQLQQHPQYQQPQELHGQSRQSTKPVEHDWYADQNQRRRQQQQRGPFEMEQPIRYELP</sequence>
<dbReference type="EMBL" id="LFJN01000004">
    <property type="protein sequence ID" value="KPI44092.1"/>
    <property type="molecule type" value="Genomic_DNA"/>
</dbReference>
<feature type="compositionally biased region" description="Basic and acidic residues" evidence="1">
    <location>
        <begin position="20"/>
        <end position="31"/>
    </location>
</feature>
<feature type="compositionally biased region" description="Pro residues" evidence="1">
    <location>
        <begin position="64"/>
        <end position="90"/>
    </location>
</feature>
<dbReference type="STRING" id="1664694.A0A0N1HEV9"/>
<keyword evidence="3" id="KW-1185">Reference proteome</keyword>
<protein>
    <submittedName>
        <fullName evidence="2">Uncharacterized protein</fullName>
    </submittedName>
</protein>
<name>A0A0N1HEV9_9EURO</name>
<evidence type="ECO:0000256" key="1">
    <source>
        <dbReference type="SAM" id="MobiDB-lite"/>
    </source>
</evidence>
<feature type="compositionally biased region" description="Low complexity" evidence="1">
    <location>
        <begin position="91"/>
        <end position="116"/>
    </location>
</feature>
<feature type="compositionally biased region" description="Low complexity" evidence="1">
    <location>
        <begin position="259"/>
        <end position="271"/>
    </location>
</feature>
<comment type="caution">
    <text evidence="2">The sequence shown here is derived from an EMBL/GenBank/DDBJ whole genome shotgun (WGS) entry which is preliminary data.</text>
</comment>
<gene>
    <name evidence="2" type="ORF">AB675_6293</name>
</gene>
<reference evidence="2 3" key="1">
    <citation type="submission" date="2015-06" db="EMBL/GenBank/DDBJ databases">
        <title>Draft genome of the ant-associated black yeast Phialophora attae CBS 131958.</title>
        <authorList>
            <person name="Moreno L.F."/>
            <person name="Stielow B.J."/>
            <person name="de Hoog S."/>
            <person name="Vicente V.A."/>
            <person name="Weiss V.A."/>
            <person name="de Vries M."/>
            <person name="Cruz L.M."/>
            <person name="Souza E.M."/>
        </authorList>
    </citation>
    <scope>NUCLEOTIDE SEQUENCE [LARGE SCALE GENOMIC DNA]</scope>
    <source>
        <strain evidence="2 3">CBS 131958</strain>
    </source>
</reference>